<dbReference type="RefSeq" id="WP_092090096.1">
    <property type="nucleotide sequence ID" value="NZ_FMZW01000068.1"/>
</dbReference>
<dbReference type="CDD" id="cd06325">
    <property type="entry name" value="PBP1_ABC_unchar_transporter"/>
    <property type="match status" value="1"/>
</dbReference>
<dbReference type="EMBL" id="FMZW01000068">
    <property type="protein sequence ID" value="SDF69350.1"/>
    <property type="molecule type" value="Genomic_DNA"/>
</dbReference>
<sequence>MAAAAAWTTSSRAQKPSMPVIGYLCPESPELFGSRLNAFHQGLREAGFVEGRDVAIEYRWANGQYARLPALAGELIARDVDVVVAPGGAPVALAAKAAGVTKTIVFEMGGDPVQLGVVDSLSRPGGNITGISSLSVDVSPKRLELMHELLPAAKTLGVVTNPTSPTASSQLQRLQAAAETLGVHLQISRASKEEEFEAVFASVERDSTNALVFTSDPYFAFRSRRLADLALKHRVPAITQTRDFPTAGGLMSYGGDFVQSHRRAGVYAGRVLKGEKPADLPVQLVTKVEFVINLKTAKLLGHEFSASVVSGADEVIE</sequence>
<dbReference type="Proteomes" id="UP000199245">
    <property type="component" value="Unassembled WGS sequence"/>
</dbReference>
<dbReference type="PANTHER" id="PTHR35271:SF1">
    <property type="entry name" value="ABC TRANSPORTER, SUBSTRATE-BINDING LIPOPROTEIN"/>
    <property type="match status" value="1"/>
</dbReference>
<gene>
    <name evidence="1" type="ORF">SAMN05216337_106829</name>
</gene>
<organism evidence="1 2">
    <name type="scientific">Bradyrhizobium brasilense</name>
    <dbReference type="NCBI Taxonomy" id="1419277"/>
    <lineage>
        <taxon>Bacteria</taxon>
        <taxon>Pseudomonadati</taxon>
        <taxon>Pseudomonadota</taxon>
        <taxon>Alphaproteobacteria</taxon>
        <taxon>Hyphomicrobiales</taxon>
        <taxon>Nitrobacteraceae</taxon>
        <taxon>Bradyrhizobium</taxon>
    </lineage>
</organism>
<protein>
    <submittedName>
        <fullName evidence="1">Putative ABC transport system substrate-binding protein</fullName>
    </submittedName>
</protein>
<dbReference type="AlphaFoldDB" id="A0A1G7N7P0"/>
<dbReference type="PANTHER" id="PTHR35271">
    <property type="entry name" value="ABC TRANSPORTER, SUBSTRATE-BINDING LIPOPROTEIN-RELATED"/>
    <property type="match status" value="1"/>
</dbReference>
<dbReference type="Pfam" id="PF04392">
    <property type="entry name" value="ABC_sub_bind"/>
    <property type="match status" value="1"/>
</dbReference>
<proteinExistence type="predicted"/>
<reference evidence="1 2" key="1">
    <citation type="submission" date="2016-10" db="EMBL/GenBank/DDBJ databases">
        <authorList>
            <person name="de Groot N.N."/>
        </authorList>
    </citation>
    <scope>NUCLEOTIDE SEQUENCE [LARGE SCALE GENOMIC DNA]</scope>
    <source>
        <strain evidence="1 2">R5</strain>
    </source>
</reference>
<accession>A0A1G7N7P0</accession>
<evidence type="ECO:0000313" key="2">
    <source>
        <dbReference type="Proteomes" id="UP000199245"/>
    </source>
</evidence>
<dbReference type="Gene3D" id="3.40.50.2300">
    <property type="match status" value="2"/>
</dbReference>
<dbReference type="InterPro" id="IPR007487">
    <property type="entry name" value="ABC_transpt-TYRBP-like"/>
</dbReference>
<name>A0A1G7N7P0_9BRAD</name>
<evidence type="ECO:0000313" key="1">
    <source>
        <dbReference type="EMBL" id="SDF69350.1"/>
    </source>
</evidence>